<dbReference type="SUPFAM" id="SSF103481">
    <property type="entry name" value="Multidrug resistance efflux transporter EmrE"/>
    <property type="match status" value="1"/>
</dbReference>
<keyword evidence="1" id="KW-0472">Membrane</keyword>
<dbReference type="InParanoid" id="A0A0B2UJA5"/>
<feature type="transmembrane region" description="Helical" evidence="1">
    <location>
        <begin position="67"/>
        <end position="86"/>
    </location>
</feature>
<dbReference type="RefSeq" id="XP_014563179.1">
    <property type="nucleotide sequence ID" value="XM_014707693.1"/>
</dbReference>
<dbReference type="VEuPathDB" id="MicrosporidiaDB:M896_090620"/>
<feature type="transmembrane region" description="Helical" evidence="1">
    <location>
        <begin position="37"/>
        <end position="55"/>
    </location>
</feature>
<protein>
    <recommendedName>
        <fullName evidence="4">EamA domain-containing protein</fullName>
    </recommendedName>
</protein>
<feature type="transmembrane region" description="Helical" evidence="1">
    <location>
        <begin position="92"/>
        <end position="112"/>
    </location>
</feature>
<evidence type="ECO:0008006" key="4">
    <source>
        <dbReference type="Google" id="ProtNLM"/>
    </source>
</evidence>
<feature type="transmembrane region" description="Helical" evidence="1">
    <location>
        <begin position="145"/>
        <end position="168"/>
    </location>
</feature>
<gene>
    <name evidence="2" type="ORF">M896_090620</name>
</gene>
<keyword evidence="1" id="KW-0812">Transmembrane</keyword>
<evidence type="ECO:0000313" key="3">
    <source>
        <dbReference type="Proteomes" id="UP000031056"/>
    </source>
</evidence>
<evidence type="ECO:0000313" key="2">
    <source>
        <dbReference type="EMBL" id="KHN69137.1"/>
    </source>
</evidence>
<accession>A0A0B2UJA5</accession>
<feature type="transmembrane region" description="Helical" evidence="1">
    <location>
        <begin position="220"/>
        <end position="240"/>
    </location>
</feature>
<feature type="transmembrane region" description="Helical" evidence="1">
    <location>
        <begin position="119"/>
        <end position="139"/>
    </location>
</feature>
<sequence length="298" mass="33149">MGSPWSKKRLETFVVLSIFMAIVVTSLRSFIISNYKTGALLIFVSSLAKMLVSYSNIQALDFKIRHVFLVASLSFIGTCLGTFSYYHKASCTSYATSSSIQYIFIALVSFAWSGTRYSFAQYFGLLIIMIGVFIEVSSVDAIYDIPMHTLTAMVSGVFNAASFVAFDLKVKPALENIKSFWSYMMAYTFYLATFSSLHLIEEIFSNAHSYVEALKSPMAYLAVLSEIIMAYVMSSVSLYLDSVERSTLVNVCTGASAIASDILLSYEIDAQKFLGVSLAMIGAQMFNFFWREENTVSV</sequence>
<dbReference type="EMBL" id="JOKQ01000009">
    <property type="protein sequence ID" value="KHN69137.1"/>
    <property type="molecule type" value="Genomic_DNA"/>
</dbReference>
<proteinExistence type="predicted"/>
<keyword evidence="3" id="KW-1185">Reference proteome</keyword>
<comment type="caution">
    <text evidence="2">The sequence shown here is derived from an EMBL/GenBank/DDBJ whole genome shotgun (WGS) entry which is preliminary data.</text>
</comment>
<feature type="transmembrane region" description="Helical" evidence="1">
    <location>
        <begin position="12"/>
        <end position="31"/>
    </location>
</feature>
<evidence type="ECO:0000256" key="1">
    <source>
        <dbReference type="SAM" id="Phobius"/>
    </source>
</evidence>
<dbReference type="Proteomes" id="UP000031056">
    <property type="component" value="Unassembled WGS sequence"/>
</dbReference>
<organism evidence="2 3">
    <name type="scientific">Ordospora colligata OC4</name>
    <dbReference type="NCBI Taxonomy" id="1354746"/>
    <lineage>
        <taxon>Eukaryota</taxon>
        <taxon>Fungi</taxon>
        <taxon>Fungi incertae sedis</taxon>
        <taxon>Microsporidia</taxon>
        <taxon>Ordosporidae</taxon>
        <taxon>Ordospora</taxon>
    </lineage>
</organism>
<name>A0A0B2UJA5_9MICR</name>
<reference evidence="2 3" key="1">
    <citation type="journal article" date="2014" name="MBio">
        <title>The Ordospora colligata genome; evolution of extreme reduction in microsporidia and host-to-parasite horizontal gene transfer.</title>
        <authorList>
            <person name="Pombert J.-F."/>
            <person name="Haag K.L."/>
            <person name="Beidas S."/>
            <person name="Ebert D."/>
            <person name="Keeling P.J."/>
        </authorList>
    </citation>
    <scope>NUCLEOTIDE SEQUENCE [LARGE SCALE GENOMIC DNA]</scope>
    <source>
        <strain evidence="2 3">OC4</strain>
    </source>
</reference>
<dbReference type="AlphaFoldDB" id="A0A0B2UJA5"/>
<dbReference type="OrthoDB" id="2191207at2759"/>
<dbReference type="InterPro" id="IPR037185">
    <property type="entry name" value="EmrE-like"/>
</dbReference>
<keyword evidence="1" id="KW-1133">Transmembrane helix</keyword>
<feature type="transmembrane region" description="Helical" evidence="1">
    <location>
        <begin position="180"/>
        <end position="200"/>
    </location>
</feature>
<dbReference type="HOGENOM" id="CLU_930747_0_0_1"/>
<dbReference type="GeneID" id="26262276"/>